<dbReference type="Gene3D" id="3.20.20.100">
    <property type="entry name" value="NADP-dependent oxidoreductase domain"/>
    <property type="match status" value="1"/>
</dbReference>
<dbReference type="InterPro" id="IPR050791">
    <property type="entry name" value="Aldo-Keto_reductase"/>
</dbReference>
<dbReference type="PANTHER" id="PTHR43625">
    <property type="entry name" value="AFLATOXIN B1 ALDEHYDE REDUCTASE"/>
    <property type="match status" value="1"/>
</dbReference>
<dbReference type="AlphaFoldDB" id="A0AAD7FMK5"/>
<dbReference type="GO" id="GO:0016491">
    <property type="term" value="F:oxidoreductase activity"/>
    <property type="evidence" value="ECO:0007669"/>
    <property type="project" value="UniProtKB-KW"/>
</dbReference>
<dbReference type="GO" id="GO:0005737">
    <property type="term" value="C:cytoplasm"/>
    <property type="evidence" value="ECO:0007669"/>
    <property type="project" value="TreeGrafter"/>
</dbReference>
<comment type="caution">
    <text evidence="3">The sequence shown here is derived from an EMBL/GenBank/DDBJ whole genome shotgun (WGS) entry which is preliminary data.</text>
</comment>
<dbReference type="EMBL" id="JARKIF010000010">
    <property type="protein sequence ID" value="KAJ7628794.1"/>
    <property type="molecule type" value="Genomic_DNA"/>
</dbReference>
<dbReference type="PANTHER" id="PTHR43625:SF78">
    <property type="entry name" value="PYRIDOXAL REDUCTASE-RELATED"/>
    <property type="match status" value="1"/>
</dbReference>
<evidence type="ECO:0000313" key="3">
    <source>
        <dbReference type="EMBL" id="KAJ7628794.1"/>
    </source>
</evidence>
<reference evidence="3" key="1">
    <citation type="submission" date="2023-03" db="EMBL/GenBank/DDBJ databases">
        <title>Massive genome expansion in bonnet fungi (Mycena s.s.) driven by repeated elements and novel gene families across ecological guilds.</title>
        <authorList>
            <consortium name="Lawrence Berkeley National Laboratory"/>
            <person name="Harder C.B."/>
            <person name="Miyauchi S."/>
            <person name="Viragh M."/>
            <person name="Kuo A."/>
            <person name="Thoen E."/>
            <person name="Andreopoulos B."/>
            <person name="Lu D."/>
            <person name="Skrede I."/>
            <person name="Drula E."/>
            <person name="Henrissat B."/>
            <person name="Morin E."/>
            <person name="Kohler A."/>
            <person name="Barry K."/>
            <person name="LaButti K."/>
            <person name="Morin E."/>
            <person name="Salamov A."/>
            <person name="Lipzen A."/>
            <person name="Mereny Z."/>
            <person name="Hegedus B."/>
            <person name="Baldrian P."/>
            <person name="Stursova M."/>
            <person name="Weitz H."/>
            <person name="Taylor A."/>
            <person name="Grigoriev I.V."/>
            <person name="Nagy L.G."/>
            <person name="Martin F."/>
            <person name="Kauserud H."/>
        </authorList>
    </citation>
    <scope>NUCLEOTIDE SEQUENCE</scope>
    <source>
        <strain evidence="3">9284</strain>
    </source>
</reference>
<dbReference type="SUPFAM" id="SSF51430">
    <property type="entry name" value="NAD(P)-linked oxidoreductase"/>
    <property type="match status" value="1"/>
</dbReference>
<keyword evidence="4" id="KW-1185">Reference proteome</keyword>
<feature type="domain" description="NADP-dependent oxidoreductase" evidence="2">
    <location>
        <begin position="40"/>
        <end position="317"/>
    </location>
</feature>
<dbReference type="InterPro" id="IPR023210">
    <property type="entry name" value="NADP_OxRdtase_dom"/>
</dbReference>
<protein>
    <submittedName>
        <fullName evidence="3">Aldo/keto reductase</fullName>
    </submittedName>
</protein>
<organism evidence="3 4">
    <name type="scientific">Roridomyces roridus</name>
    <dbReference type="NCBI Taxonomy" id="1738132"/>
    <lineage>
        <taxon>Eukaryota</taxon>
        <taxon>Fungi</taxon>
        <taxon>Dikarya</taxon>
        <taxon>Basidiomycota</taxon>
        <taxon>Agaricomycotina</taxon>
        <taxon>Agaricomycetes</taxon>
        <taxon>Agaricomycetidae</taxon>
        <taxon>Agaricales</taxon>
        <taxon>Marasmiineae</taxon>
        <taxon>Mycenaceae</taxon>
        <taxon>Roridomyces</taxon>
    </lineage>
</organism>
<keyword evidence="1" id="KW-0560">Oxidoreductase</keyword>
<evidence type="ECO:0000259" key="2">
    <source>
        <dbReference type="Pfam" id="PF00248"/>
    </source>
</evidence>
<gene>
    <name evidence="3" type="ORF">FB45DRAFT_991111</name>
</gene>
<name>A0AAD7FMK5_9AGAR</name>
<dbReference type="Pfam" id="PF00248">
    <property type="entry name" value="Aldo_ket_red"/>
    <property type="match status" value="1"/>
</dbReference>
<accession>A0AAD7FMK5</accession>
<proteinExistence type="predicted"/>
<sequence>MVNRVAHLGGNIAVGRVSHGLMMMCFPVGGKSDEDCFESIKAGVDALPAGAKAFLNAGEFYSSTGGTENLELLARFYAKYPDYADKTFISVKGGIVRGKRMPDCSMDNLRRSVETITKALGPLKKLDLYEPARIDPNVPVEDMMQSLAVLLKEGHFTHIGLSECSAKTLRRAHAVYPVTAVEIEVSLWSYEQETKDVIATAAELGVAVAAYSPIGRGFLIGKIKSRADFAEGDFRAGLSRLSDENIDHNLRMVEEILAIAENKGVTPAQLCIAWVAALGPHVIPLPGSSKAERTLENLQGGDVELKAQEVAELTAIAERGDVKGGRYFGGAEMQYLWG</sequence>
<evidence type="ECO:0000313" key="4">
    <source>
        <dbReference type="Proteomes" id="UP001221142"/>
    </source>
</evidence>
<dbReference type="Proteomes" id="UP001221142">
    <property type="component" value="Unassembled WGS sequence"/>
</dbReference>
<dbReference type="InterPro" id="IPR036812">
    <property type="entry name" value="NAD(P)_OxRdtase_dom_sf"/>
</dbReference>
<evidence type="ECO:0000256" key="1">
    <source>
        <dbReference type="ARBA" id="ARBA00023002"/>
    </source>
</evidence>
<dbReference type="CDD" id="cd19077">
    <property type="entry name" value="AKR_AKR8A1-2"/>
    <property type="match status" value="1"/>
</dbReference>